<feature type="transmembrane region" description="Helical" evidence="1">
    <location>
        <begin position="267"/>
        <end position="285"/>
    </location>
</feature>
<feature type="transmembrane region" description="Helical" evidence="1">
    <location>
        <begin position="305"/>
        <end position="323"/>
    </location>
</feature>
<feature type="transmembrane region" description="Helical" evidence="1">
    <location>
        <begin position="330"/>
        <end position="348"/>
    </location>
</feature>
<dbReference type="Proteomes" id="UP000325333">
    <property type="component" value="Unassembled WGS sequence"/>
</dbReference>
<feature type="transmembrane region" description="Helical" evidence="1">
    <location>
        <begin position="218"/>
        <end position="246"/>
    </location>
</feature>
<dbReference type="RefSeq" id="WP_176025371.1">
    <property type="nucleotide sequence ID" value="NZ_VEWN01000012.1"/>
</dbReference>
<accession>A0A5B0KQ48</accession>
<dbReference type="EMBL" id="VEWN01000012">
    <property type="protein sequence ID" value="KAA1054025.1"/>
    <property type="molecule type" value="Genomic_DNA"/>
</dbReference>
<keyword evidence="1" id="KW-0472">Membrane</keyword>
<evidence type="ECO:0000313" key="2">
    <source>
        <dbReference type="EMBL" id="KAA1054025.1"/>
    </source>
</evidence>
<protein>
    <submittedName>
        <fullName evidence="2">Uncharacterized protein</fullName>
    </submittedName>
</protein>
<feature type="transmembrane region" description="Helical" evidence="1">
    <location>
        <begin position="99"/>
        <end position="122"/>
    </location>
</feature>
<feature type="transmembrane region" description="Helical" evidence="1">
    <location>
        <begin position="134"/>
        <end position="151"/>
    </location>
</feature>
<feature type="transmembrane region" description="Helical" evidence="1">
    <location>
        <begin position="354"/>
        <end position="373"/>
    </location>
</feature>
<sequence length="519" mass="56767">MLRFSNINDFMNSLVHQKFFKEILTVSAVVIIFFFGVLRQVDLPGFYMDSVNPDYMAAQYINQEIPNAAWRMPTVFFPILGNYYHGVQNFYVDLVVFKFLGISAASVRIAQALFGALIVACLYLGTVLATRNRLIAFLAAVLLATDIAFLASFRTQFYIILGGEAWLFASLVALWRGGRLGYLLSGLFFGLAIYGYFVLGFFGPALMIFLLSRPDRRISHWVAGLALGMLPYVVGYASFIMAAGGVSQAIETMRQAIGGLAPMSSKLSFWGNLNHVLQMAILAVTNVGNELMIFNEGIGGHWGGIKVWMFVGVFVGAALLVAVRLRHRPALLLAVLLPASYIGVASVFGSRLWVHHLSVLVPIGYLLIAVAFGGIVRGRLAAVAAVAVAAVIVVGNVRQASHFHERLAATGGVGKASNALSRLAEDALTEPGTLYVFPEWGFFMPFNLLTANRVPYVLDPAQIDRANCRCGRVVLAFWAETDVKKYVEALTGKGLQNVETRVYAQRDGRPAFHVAEGRF</sequence>
<keyword evidence="1" id="KW-1133">Transmembrane helix</keyword>
<organism evidence="2 3">
    <name type="scientific">Azospirillum argentinense</name>
    <dbReference type="NCBI Taxonomy" id="2970906"/>
    <lineage>
        <taxon>Bacteria</taxon>
        <taxon>Pseudomonadati</taxon>
        <taxon>Pseudomonadota</taxon>
        <taxon>Alphaproteobacteria</taxon>
        <taxon>Rhodospirillales</taxon>
        <taxon>Azospirillaceae</taxon>
        <taxon>Azospirillum</taxon>
    </lineage>
</organism>
<name>A0A5B0KQ48_9PROT</name>
<evidence type="ECO:0000256" key="1">
    <source>
        <dbReference type="SAM" id="Phobius"/>
    </source>
</evidence>
<feature type="transmembrane region" description="Helical" evidence="1">
    <location>
        <begin position="380"/>
        <end position="397"/>
    </location>
</feature>
<feature type="transmembrane region" description="Helical" evidence="1">
    <location>
        <begin position="187"/>
        <end position="212"/>
    </location>
</feature>
<keyword evidence="1" id="KW-0812">Transmembrane</keyword>
<comment type="caution">
    <text evidence="2">The sequence shown here is derived from an EMBL/GenBank/DDBJ whole genome shotgun (WGS) entry which is preliminary data.</text>
</comment>
<feature type="transmembrane region" description="Helical" evidence="1">
    <location>
        <begin position="157"/>
        <end position="175"/>
    </location>
</feature>
<feature type="transmembrane region" description="Helical" evidence="1">
    <location>
        <begin position="20"/>
        <end position="38"/>
    </location>
</feature>
<evidence type="ECO:0000313" key="3">
    <source>
        <dbReference type="Proteomes" id="UP000325333"/>
    </source>
</evidence>
<proteinExistence type="predicted"/>
<reference evidence="2 3" key="1">
    <citation type="submission" date="2019-07" db="EMBL/GenBank/DDBJ databases">
        <title>Genome sequencing of the stress-tolerant strain Azospirillum brasilense Az19.</title>
        <authorList>
            <person name="Maroniche G.A."/>
            <person name="Garcia J.E."/>
            <person name="Pagnussat L."/>
            <person name="Amenta M."/>
            <person name="Creus C.M."/>
        </authorList>
    </citation>
    <scope>NUCLEOTIDE SEQUENCE [LARGE SCALE GENOMIC DNA]</scope>
    <source>
        <strain evidence="2 3">Az19</strain>
    </source>
</reference>
<gene>
    <name evidence="2" type="ORF">FH063_002260</name>
</gene>
<dbReference type="AlphaFoldDB" id="A0A5B0KQ48"/>